<dbReference type="PANTHER" id="PTHR21505:SF8">
    <property type="entry name" value="DPT-YFP REPRESSOR BY OVEREXPRESSION, ISOFORM D-RELATED"/>
    <property type="match status" value="1"/>
</dbReference>
<organism evidence="2 3">
    <name type="scientific">Brenthis ino</name>
    <name type="common">lesser marbled fritillary</name>
    <dbReference type="NCBI Taxonomy" id="405034"/>
    <lineage>
        <taxon>Eukaryota</taxon>
        <taxon>Metazoa</taxon>
        <taxon>Ecdysozoa</taxon>
        <taxon>Arthropoda</taxon>
        <taxon>Hexapoda</taxon>
        <taxon>Insecta</taxon>
        <taxon>Pterygota</taxon>
        <taxon>Neoptera</taxon>
        <taxon>Endopterygota</taxon>
        <taxon>Lepidoptera</taxon>
        <taxon>Glossata</taxon>
        <taxon>Ditrysia</taxon>
        <taxon>Papilionoidea</taxon>
        <taxon>Nymphalidae</taxon>
        <taxon>Heliconiinae</taxon>
        <taxon>Argynnini</taxon>
        <taxon>Brenthis</taxon>
    </lineage>
</organism>
<protein>
    <recommendedName>
        <fullName evidence="1">MADF domain-containing protein</fullName>
    </recommendedName>
</protein>
<name>A0A8S4HXV8_9NEOP</name>
<dbReference type="Pfam" id="PF10545">
    <property type="entry name" value="MADF_DNA_bdg"/>
    <property type="match status" value="1"/>
</dbReference>
<evidence type="ECO:0000313" key="2">
    <source>
        <dbReference type="EMBL" id="CAH0712831.1"/>
    </source>
</evidence>
<evidence type="ECO:0000259" key="1">
    <source>
        <dbReference type="PROSITE" id="PS51029"/>
    </source>
</evidence>
<dbReference type="PROSITE" id="PS51029">
    <property type="entry name" value="MADF"/>
    <property type="match status" value="1"/>
</dbReference>
<accession>A0A8S4HXV8</accession>
<keyword evidence="3" id="KW-1185">Reference proteome</keyword>
<dbReference type="InterPro" id="IPR006578">
    <property type="entry name" value="MADF-dom"/>
</dbReference>
<dbReference type="AlphaFoldDB" id="A0A8S4HXV8"/>
<dbReference type="OrthoDB" id="10051975at2759"/>
<feature type="domain" description="MADF" evidence="1">
    <location>
        <begin position="12"/>
        <end position="102"/>
    </location>
</feature>
<feature type="non-terminal residue" evidence="2">
    <location>
        <position position="241"/>
    </location>
</feature>
<reference evidence="2" key="1">
    <citation type="submission" date="2021-12" db="EMBL/GenBank/DDBJ databases">
        <authorList>
            <person name="Martin H S."/>
        </authorList>
    </citation>
    <scope>NUCLEOTIDE SEQUENCE</scope>
</reference>
<dbReference type="EMBL" id="OV170221">
    <property type="protein sequence ID" value="CAH0712831.1"/>
    <property type="molecule type" value="Genomic_DNA"/>
</dbReference>
<dbReference type="SMART" id="SM00595">
    <property type="entry name" value="MADF"/>
    <property type="match status" value="1"/>
</dbReference>
<proteinExistence type="predicted"/>
<sequence>MSLTWTNELTETLIDLYHKHNMLWDQNDEDYKNKIKRKEALEAISGIMGIHELELKRKIKNLTTQFFRERKKTRKECKSGGLSGNSKWFAYQRLLFLTDTNKSRSCMEKDSSETNDFNPETSTAKVVYQNRSPVPDDATTHDSIVELSLDRLDSEGCSTKSDNEKIITGSKRNFLKAYNDSNEREIKKSRNEFTIFGEYVANKIEALNTSYAQNVVEHLISNILFEASIGKYDYPTDAHIS</sequence>
<evidence type="ECO:0000313" key="3">
    <source>
        <dbReference type="Proteomes" id="UP000838878"/>
    </source>
</evidence>
<dbReference type="PANTHER" id="PTHR21505">
    <property type="entry name" value="MADF DOMAIN-CONTAINING PROTEIN-RELATED"/>
    <property type="match status" value="1"/>
</dbReference>
<gene>
    <name evidence="2" type="ORF">BINO364_LOCUS61</name>
</gene>
<dbReference type="Proteomes" id="UP000838878">
    <property type="component" value="Chromosome 1"/>
</dbReference>